<dbReference type="STRING" id="1108050.A0A0B7FYB5"/>
<reference evidence="3 4" key="1">
    <citation type="submission" date="2014-11" db="EMBL/GenBank/DDBJ databases">
        <authorList>
            <person name="Wibberg Daniel"/>
        </authorList>
    </citation>
    <scope>NUCLEOTIDE SEQUENCE [LARGE SCALE GENOMIC DNA]</scope>
    <source>
        <strain evidence="3">Rhizoctonia solani AG1-IB 7/3/14</strain>
    </source>
</reference>
<accession>A0A0B7FYB5</accession>
<dbReference type="PROSITE" id="PS00463">
    <property type="entry name" value="ZN2_CY6_FUNGAL_1"/>
    <property type="match status" value="1"/>
</dbReference>
<dbReference type="GO" id="GO:0000981">
    <property type="term" value="F:DNA-binding transcription factor activity, RNA polymerase II-specific"/>
    <property type="evidence" value="ECO:0007669"/>
    <property type="project" value="InterPro"/>
</dbReference>
<dbReference type="EMBL" id="LN679106">
    <property type="protein sequence ID" value="CEL62695.1"/>
    <property type="molecule type" value="Genomic_DNA"/>
</dbReference>
<evidence type="ECO:0000259" key="2">
    <source>
        <dbReference type="PROSITE" id="PS50048"/>
    </source>
</evidence>
<dbReference type="GO" id="GO:0008270">
    <property type="term" value="F:zinc ion binding"/>
    <property type="evidence" value="ECO:0007669"/>
    <property type="project" value="InterPro"/>
</dbReference>
<dbReference type="InterPro" id="IPR036864">
    <property type="entry name" value="Zn2-C6_fun-type_DNA-bd_sf"/>
</dbReference>
<dbReference type="PANTHER" id="PTHR37534">
    <property type="entry name" value="TRANSCRIPTIONAL ACTIVATOR PROTEIN UGA3"/>
    <property type="match status" value="1"/>
</dbReference>
<evidence type="ECO:0000256" key="1">
    <source>
        <dbReference type="ARBA" id="ARBA00023242"/>
    </source>
</evidence>
<sequence length="470" mass="52694">MFRVVSKPGPAPTSCRTCRRRRKKCDMTRPCCDRCLKGGYECPGYDDTQPRVRIHQNHPSPPVSTTVSPGEVLSENVLLAPGSHLVELSGECQNSAATSTNYVVERSILWATLSSRTRTRISDMDDLTARDSLNDYDRSWPHEQSQSIVYSRRSRSQSGCARWTPNAASCRRPATNDLIRAIEAVCKTIPPSVSIQSTIEDRFVHAANEYLFQRLCFWIMYPSSALRHSIANQLRGSNRTIRSLYLAASFLQTPSQDFSVRSSATQGHLGYAGGLEKKLTTDLCSSPPSDIGDHLLAHLELATLKFSLMDSSSGYTALRHALPKFLQLAVTDPRILVEQPGGDLAVSFTRMFDASQYQLARFVNYEVVSAFLLGLPPLVDYMYDSECSPNSTYPGSRWIHGIPVLFLQIISQVNSCRAHPRVYSDDWQSLEERVLTWKSPHPMPDNPSTSAVILWTSREIHYKRDGGTFY</sequence>
<dbReference type="PROSITE" id="PS50048">
    <property type="entry name" value="ZN2_CY6_FUNGAL_2"/>
    <property type="match status" value="1"/>
</dbReference>
<protein>
    <recommendedName>
        <fullName evidence="2">Zn(2)-C6 fungal-type domain-containing protein</fullName>
    </recommendedName>
</protein>
<dbReference type="SMART" id="SM00066">
    <property type="entry name" value="GAL4"/>
    <property type="match status" value="1"/>
</dbReference>
<dbReference type="AlphaFoldDB" id="A0A0B7FYB5"/>
<name>A0A0B7FYB5_THACB</name>
<dbReference type="Gene3D" id="4.10.240.10">
    <property type="entry name" value="Zn(2)-C6 fungal-type DNA-binding domain"/>
    <property type="match status" value="1"/>
</dbReference>
<dbReference type="InterPro" id="IPR001138">
    <property type="entry name" value="Zn2Cys6_DnaBD"/>
</dbReference>
<dbReference type="Proteomes" id="UP000059188">
    <property type="component" value="Unassembled WGS sequence"/>
</dbReference>
<proteinExistence type="predicted"/>
<gene>
    <name evidence="3" type="ORF">RSOLAG1IB_05051</name>
</gene>
<keyword evidence="4" id="KW-1185">Reference proteome</keyword>
<dbReference type="SUPFAM" id="SSF57701">
    <property type="entry name" value="Zn2/Cys6 DNA-binding domain"/>
    <property type="match status" value="1"/>
</dbReference>
<organism evidence="3 4">
    <name type="scientific">Thanatephorus cucumeris (strain AG1-IB / isolate 7/3/14)</name>
    <name type="common">Lettuce bottom rot fungus</name>
    <name type="synonym">Rhizoctonia solani</name>
    <dbReference type="NCBI Taxonomy" id="1108050"/>
    <lineage>
        <taxon>Eukaryota</taxon>
        <taxon>Fungi</taxon>
        <taxon>Dikarya</taxon>
        <taxon>Basidiomycota</taxon>
        <taxon>Agaricomycotina</taxon>
        <taxon>Agaricomycetes</taxon>
        <taxon>Cantharellales</taxon>
        <taxon>Ceratobasidiaceae</taxon>
        <taxon>Rhizoctonia</taxon>
        <taxon>Rhizoctonia solani AG-1</taxon>
    </lineage>
</organism>
<dbReference type="Pfam" id="PF00172">
    <property type="entry name" value="Zn_clus"/>
    <property type="match status" value="1"/>
</dbReference>
<evidence type="ECO:0000313" key="4">
    <source>
        <dbReference type="Proteomes" id="UP000059188"/>
    </source>
</evidence>
<dbReference type="PANTHER" id="PTHR37534:SF46">
    <property type="entry name" value="ZN(II)2CYS6 TRANSCRIPTION FACTOR (EUROFUNG)"/>
    <property type="match status" value="1"/>
</dbReference>
<keyword evidence="1" id="KW-0539">Nucleus</keyword>
<feature type="domain" description="Zn(2)-C6 fungal-type" evidence="2">
    <location>
        <begin position="14"/>
        <end position="42"/>
    </location>
</feature>
<evidence type="ECO:0000313" key="3">
    <source>
        <dbReference type="EMBL" id="CEL62695.1"/>
    </source>
</evidence>